<feature type="non-terminal residue" evidence="2">
    <location>
        <position position="159"/>
    </location>
</feature>
<feature type="region of interest" description="Disordered" evidence="1">
    <location>
        <begin position="1"/>
        <end position="20"/>
    </location>
</feature>
<keyword evidence="3" id="KW-1185">Reference proteome</keyword>
<proteinExistence type="predicted"/>
<accession>A0AAE0GNE4</accession>
<feature type="region of interest" description="Disordered" evidence="1">
    <location>
        <begin position="106"/>
        <end position="147"/>
    </location>
</feature>
<reference evidence="2 3" key="1">
    <citation type="journal article" date="2015" name="Genome Biol. Evol.">
        <title>Comparative Genomics of a Bacterivorous Green Alga Reveals Evolutionary Causalities and Consequences of Phago-Mixotrophic Mode of Nutrition.</title>
        <authorList>
            <person name="Burns J.A."/>
            <person name="Paasch A."/>
            <person name="Narechania A."/>
            <person name="Kim E."/>
        </authorList>
    </citation>
    <scope>NUCLEOTIDE SEQUENCE [LARGE SCALE GENOMIC DNA]</scope>
    <source>
        <strain evidence="2 3">PLY_AMNH</strain>
    </source>
</reference>
<name>A0AAE0GNE4_9CHLO</name>
<gene>
    <name evidence="2" type="ORF">CYMTET_10904</name>
</gene>
<dbReference type="Proteomes" id="UP001190700">
    <property type="component" value="Unassembled WGS sequence"/>
</dbReference>
<evidence type="ECO:0000313" key="3">
    <source>
        <dbReference type="Proteomes" id="UP001190700"/>
    </source>
</evidence>
<evidence type="ECO:0000313" key="2">
    <source>
        <dbReference type="EMBL" id="KAK3281302.1"/>
    </source>
</evidence>
<evidence type="ECO:0000256" key="1">
    <source>
        <dbReference type="SAM" id="MobiDB-lite"/>
    </source>
</evidence>
<protein>
    <submittedName>
        <fullName evidence="2">Uncharacterized protein</fullName>
    </submittedName>
</protein>
<comment type="caution">
    <text evidence="2">The sequence shown here is derived from an EMBL/GenBank/DDBJ whole genome shotgun (WGS) entry which is preliminary data.</text>
</comment>
<dbReference type="EMBL" id="LGRX02003897">
    <property type="protein sequence ID" value="KAK3281302.1"/>
    <property type="molecule type" value="Genomic_DNA"/>
</dbReference>
<organism evidence="2 3">
    <name type="scientific">Cymbomonas tetramitiformis</name>
    <dbReference type="NCBI Taxonomy" id="36881"/>
    <lineage>
        <taxon>Eukaryota</taxon>
        <taxon>Viridiplantae</taxon>
        <taxon>Chlorophyta</taxon>
        <taxon>Pyramimonadophyceae</taxon>
        <taxon>Pyramimonadales</taxon>
        <taxon>Pyramimonadaceae</taxon>
        <taxon>Cymbomonas</taxon>
    </lineage>
</organism>
<sequence length="159" mass="17161">MNESESESEPSADNILNVDAGKTGGVALERNTFPVDEDNVVCWDASDAQSRKLEEDLIDDAVPDVRQEYCSRVSVEETCPVCGKSLSQVADTVRAMEAHVNECLEASSDPNECEEVRTELSSPPSPQPRRAGRPTAGEREDAPPSADLLSVAQLLTSLQ</sequence>
<feature type="compositionally biased region" description="Acidic residues" evidence="1">
    <location>
        <begin position="1"/>
        <end position="10"/>
    </location>
</feature>
<dbReference type="AlphaFoldDB" id="A0AAE0GNE4"/>